<sequence>MIKKILFISITFLLISCNKEVKIESYTILNEKNRAILKDELLEDRFTNLLPKLMDKSGIDMWVVISREYNEDPVIKTMLPSTWLNARRRTIIVFYRNKEKNTLERLAVARYDIGKSIKSAWDKEKEPNQWKALVDIIKERNPDKIGLNFSEHFALADGLVKTDYEAFLNNLPENYKGKIVSAEKLAIQWIETRTEKEMKLFRDLVAITHNIIGEAFSSKTITTGKTTTNDIVWFLRQKVTDLGLETWFHPTIDVQRSKEKLKSHIESFSKAKKEVIIQPGDLLHCDFGITYIGLNTDCQQHAYVLKPDENDVPQFLKNAFKKGNRVQDILTSNMIDGRSGNQILAASLQQGKSEGLRPSIYTHPLGKYGHSAGTTIGMWDSQGGVPFNGDYPLERNTAYAIELNTTVYIKEWNKDIRIMLEEAGFYGEGTFEYVNDRQTSIKPIELK</sequence>
<dbReference type="Pfam" id="PF00557">
    <property type="entry name" value="Peptidase_M24"/>
    <property type="match status" value="1"/>
</dbReference>
<evidence type="ECO:0000313" key="2">
    <source>
        <dbReference type="EMBL" id="PWG06822.1"/>
    </source>
</evidence>
<protein>
    <submittedName>
        <fullName evidence="2">Xaa-Pro aminopeptidase</fullName>
    </submittedName>
</protein>
<keyword evidence="2" id="KW-0378">Hydrolase</keyword>
<gene>
    <name evidence="2" type="ORF">DIS07_03005</name>
</gene>
<evidence type="ECO:0000259" key="1">
    <source>
        <dbReference type="Pfam" id="PF00557"/>
    </source>
</evidence>
<dbReference type="RefSeq" id="WP_109403730.1">
    <property type="nucleotide sequence ID" value="NZ_QFFG01000001.1"/>
</dbReference>
<keyword evidence="2" id="KW-0645">Protease</keyword>
<reference evidence="2 3" key="1">
    <citation type="submission" date="2018-05" db="EMBL/GenBank/DDBJ databases">
        <title>Polaribacter aquimarinus sp. nov., isolated from sediment in a sediment of sea.</title>
        <authorList>
            <person name="Lu D."/>
        </authorList>
    </citation>
    <scope>NUCLEOTIDE SEQUENCE [LARGE SCALE GENOMIC DNA]</scope>
    <source>
        <strain evidence="2 3">ZY113</strain>
    </source>
</reference>
<name>A0A2U2JEU0_9FLAO</name>
<evidence type="ECO:0000313" key="3">
    <source>
        <dbReference type="Proteomes" id="UP000245670"/>
    </source>
</evidence>
<keyword evidence="3" id="KW-1185">Reference proteome</keyword>
<proteinExistence type="predicted"/>
<dbReference type="InterPro" id="IPR000994">
    <property type="entry name" value="Pept_M24"/>
</dbReference>
<dbReference type="InterPro" id="IPR036005">
    <property type="entry name" value="Creatinase/aminopeptidase-like"/>
</dbReference>
<dbReference type="Gene3D" id="3.90.230.10">
    <property type="entry name" value="Creatinase/methionine aminopeptidase superfamily"/>
    <property type="match status" value="1"/>
</dbReference>
<dbReference type="EMBL" id="QFFG01000001">
    <property type="protein sequence ID" value="PWG06822.1"/>
    <property type="molecule type" value="Genomic_DNA"/>
</dbReference>
<organism evidence="2 3">
    <name type="scientific">Polaribacter aquimarinus</name>
    <dbReference type="NCBI Taxonomy" id="2100726"/>
    <lineage>
        <taxon>Bacteria</taxon>
        <taxon>Pseudomonadati</taxon>
        <taxon>Bacteroidota</taxon>
        <taxon>Flavobacteriia</taxon>
        <taxon>Flavobacteriales</taxon>
        <taxon>Flavobacteriaceae</taxon>
    </lineage>
</organism>
<dbReference type="OrthoDB" id="9765815at2"/>
<dbReference type="GO" id="GO:0004177">
    <property type="term" value="F:aminopeptidase activity"/>
    <property type="evidence" value="ECO:0007669"/>
    <property type="project" value="UniProtKB-KW"/>
</dbReference>
<dbReference type="AlphaFoldDB" id="A0A2U2JEU0"/>
<dbReference type="PROSITE" id="PS51257">
    <property type="entry name" value="PROKAR_LIPOPROTEIN"/>
    <property type="match status" value="1"/>
</dbReference>
<dbReference type="SUPFAM" id="SSF55920">
    <property type="entry name" value="Creatinase/aminopeptidase"/>
    <property type="match status" value="1"/>
</dbReference>
<comment type="caution">
    <text evidence="2">The sequence shown here is derived from an EMBL/GenBank/DDBJ whole genome shotgun (WGS) entry which is preliminary data.</text>
</comment>
<accession>A0A2U2JEU0</accession>
<keyword evidence="2" id="KW-0031">Aminopeptidase</keyword>
<feature type="domain" description="Peptidase M24" evidence="1">
    <location>
        <begin position="201"/>
        <end position="418"/>
    </location>
</feature>
<dbReference type="Proteomes" id="UP000245670">
    <property type="component" value="Unassembled WGS sequence"/>
</dbReference>